<feature type="transmembrane region" description="Helical" evidence="3">
    <location>
        <begin position="143"/>
        <end position="165"/>
    </location>
</feature>
<proteinExistence type="predicted"/>
<dbReference type="EMBL" id="CP045725">
    <property type="protein sequence ID" value="QGF25091.1"/>
    <property type="molecule type" value="Genomic_DNA"/>
</dbReference>
<feature type="transmembrane region" description="Helical" evidence="3">
    <location>
        <begin position="171"/>
        <end position="194"/>
    </location>
</feature>
<accession>A0A5Q2FFA0</accession>
<sequence length="231" mass="24435">MLAILCVVVVLSNIGGSKGVVFGPIITDGGFFLFPLAYILGDTITEIYGVRAARRAIISGFATSVAAVVTYAVIIALPGFTDDYGMAKQAALETALGPVWQIVLASMLGFICGQSMNSFIMWARKKRRLERGLIGRLAGSTGAGELVDTLVFCSVAATAIGITTLGQWANYTFFGFVYKVAVQYAVMPLTAYVIRRIKRAEPSYQAALAAAGDEDGQDGSRPADRGVASRA</sequence>
<reference evidence="4 5" key="1">
    <citation type="submission" date="2019-10" db="EMBL/GenBank/DDBJ databases">
        <title>Genomic analysis of Raineyella sp. CBA3103.</title>
        <authorList>
            <person name="Roh S.W."/>
        </authorList>
    </citation>
    <scope>NUCLEOTIDE SEQUENCE [LARGE SCALE GENOMIC DNA]</scope>
    <source>
        <strain evidence="4 5">CBA3103</strain>
    </source>
</reference>
<dbReference type="KEGG" id="rain:Rai3103_05265"/>
<protein>
    <recommendedName>
        <fullName evidence="1">Queuosine precursor transporter</fullName>
    </recommendedName>
</protein>
<dbReference type="InterPro" id="IPR003744">
    <property type="entry name" value="YhhQ"/>
</dbReference>
<dbReference type="PANTHER" id="PTHR34300:SF2">
    <property type="entry name" value="QUEUOSINE PRECURSOR TRANSPORTER-RELATED"/>
    <property type="match status" value="1"/>
</dbReference>
<feature type="transmembrane region" description="Helical" evidence="3">
    <location>
        <begin position="100"/>
        <end position="122"/>
    </location>
</feature>
<organism evidence="4 5">
    <name type="scientific">Raineyella fluvialis</name>
    <dbReference type="NCBI Taxonomy" id="2662261"/>
    <lineage>
        <taxon>Bacteria</taxon>
        <taxon>Bacillati</taxon>
        <taxon>Actinomycetota</taxon>
        <taxon>Actinomycetes</taxon>
        <taxon>Propionibacteriales</taxon>
        <taxon>Propionibacteriaceae</taxon>
        <taxon>Raineyella</taxon>
    </lineage>
</organism>
<dbReference type="PANTHER" id="PTHR34300">
    <property type="entry name" value="QUEUOSINE PRECURSOR TRANSPORTER-RELATED"/>
    <property type="match status" value="1"/>
</dbReference>
<keyword evidence="3" id="KW-0472">Membrane</keyword>
<evidence type="ECO:0000313" key="4">
    <source>
        <dbReference type="EMBL" id="QGF25091.1"/>
    </source>
</evidence>
<dbReference type="Pfam" id="PF02592">
    <property type="entry name" value="Vut_1"/>
    <property type="match status" value="1"/>
</dbReference>
<dbReference type="Proteomes" id="UP000386847">
    <property type="component" value="Chromosome"/>
</dbReference>
<feature type="region of interest" description="Disordered" evidence="2">
    <location>
        <begin position="209"/>
        <end position="231"/>
    </location>
</feature>
<evidence type="ECO:0000313" key="5">
    <source>
        <dbReference type="Proteomes" id="UP000386847"/>
    </source>
</evidence>
<dbReference type="NCBIfam" id="TIGR00697">
    <property type="entry name" value="queuosine precursor transporter"/>
    <property type="match status" value="1"/>
</dbReference>
<evidence type="ECO:0000256" key="2">
    <source>
        <dbReference type="SAM" id="MobiDB-lite"/>
    </source>
</evidence>
<dbReference type="AlphaFoldDB" id="A0A5Q2FFA0"/>
<keyword evidence="3" id="KW-1133">Transmembrane helix</keyword>
<evidence type="ECO:0000256" key="1">
    <source>
        <dbReference type="NCBIfam" id="TIGR00697"/>
    </source>
</evidence>
<name>A0A5Q2FFA0_9ACTN</name>
<gene>
    <name evidence="4" type="ORF">Rai3103_05265</name>
</gene>
<feature type="transmembrane region" description="Helical" evidence="3">
    <location>
        <begin position="29"/>
        <end position="49"/>
    </location>
</feature>
<evidence type="ECO:0000256" key="3">
    <source>
        <dbReference type="SAM" id="Phobius"/>
    </source>
</evidence>
<keyword evidence="3" id="KW-0812">Transmembrane</keyword>
<keyword evidence="5" id="KW-1185">Reference proteome</keyword>
<feature type="transmembrane region" description="Helical" evidence="3">
    <location>
        <begin position="56"/>
        <end position="80"/>
    </location>
</feature>